<feature type="compositionally biased region" description="Low complexity" evidence="1">
    <location>
        <begin position="396"/>
        <end position="405"/>
    </location>
</feature>
<evidence type="ECO:0000259" key="2">
    <source>
        <dbReference type="Pfam" id="PF03732"/>
    </source>
</evidence>
<dbReference type="CDD" id="cd00303">
    <property type="entry name" value="retropepsin_like"/>
    <property type="match status" value="1"/>
</dbReference>
<evidence type="ECO:0000313" key="3">
    <source>
        <dbReference type="EMBL" id="KAL0461110.1"/>
    </source>
</evidence>
<reference evidence="3" key="1">
    <citation type="submission" date="2020-06" db="EMBL/GenBank/DDBJ databases">
        <authorList>
            <person name="Li T."/>
            <person name="Hu X."/>
            <person name="Zhang T."/>
            <person name="Song X."/>
            <person name="Zhang H."/>
            <person name="Dai N."/>
            <person name="Sheng W."/>
            <person name="Hou X."/>
            <person name="Wei L."/>
        </authorList>
    </citation>
    <scope>NUCLEOTIDE SEQUENCE</scope>
    <source>
        <strain evidence="3">KEN1</strain>
        <tissue evidence="3">Leaf</tissue>
    </source>
</reference>
<feature type="region of interest" description="Disordered" evidence="1">
    <location>
        <begin position="97"/>
        <end position="136"/>
    </location>
</feature>
<gene>
    <name evidence="3" type="ORF">Slati_0738200</name>
</gene>
<organism evidence="3">
    <name type="scientific">Sesamum latifolium</name>
    <dbReference type="NCBI Taxonomy" id="2727402"/>
    <lineage>
        <taxon>Eukaryota</taxon>
        <taxon>Viridiplantae</taxon>
        <taxon>Streptophyta</taxon>
        <taxon>Embryophyta</taxon>
        <taxon>Tracheophyta</taxon>
        <taxon>Spermatophyta</taxon>
        <taxon>Magnoliopsida</taxon>
        <taxon>eudicotyledons</taxon>
        <taxon>Gunneridae</taxon>
        <taxon>Pentapetalae</taxon>
        <taxon>asterids</taxon>
        <taxon>lamiids</taxon>
        <taxon>Lamiales</taxon>
        <taxon>Pedaliaceae</taxon>
        <taxon>Sesamum</taxon>
    </lineage>
</organism>
<feature type="compositionally biased region" description="Pro residues" evidence="1">
    <location>
        <begin position="97"/>
        <end position="107"/>
    </location>
</feature>
<feature type="compositionally biased region" description="Acidic residues" evidence="1">
    <location>
        <begin position="108"/>
        <end position="117"/>
    </location>
</feature>
<feature type="compositionally biased region" description="Basic and acidic residues" evidence="1">
    <location>
        <begin position="319"/>
        <end position="351"/>
    </location>
</feature>
<accession>A0AAW2Y5W4</accession>
<feature type="compositionally biased region" description="Pro residues" evidence="1">
    <location>
        <begin position="42"/>
        <end position="52"/>
    </location>
</feature>
<evidence type="ECO:0000256" key="1">
    <source>
        <dbReference type="SAM" id="MobiDB-lite"/>
    </source>
</evidence>
<feature type="region of interest" description="Disordered" evidence="1">
    <location>
        <begin position="384"/>
        <end position="475"/>
    </location>
</feature>
<comment type="caution">
    <text evidence="3">The sequence shown here is derived from an EMBL/GenBank/DDBJ whole genome shotgun (WGS) entry which is preliminary data.</text>
</comment>
<dbReference type="Pfam" id="PF03732">
    <property type="entry name" value="Retrotrans_gag"/>
    <property type="match status" value="1"/>
</dbReference>
<dbReference type="InterPro" id="IPR021109">
    <property type="entry name" value="Peptidase_aspartic_dom_sf"/>
</dbReference>
<feature type="domain" description="Retrotransposon gag" evidence="2">
    <location>
        <begin position="196"/>
        <end position="286"/>
    </location>
</feature>
<dbReference type="InterPro" id="IPR005162">
    <property type="entry name" value="Retrotrans_gag_dom"/>
</dbReference>
<name>A0AAW2Y5W4_9LAMI</name>
<feature type="region of interest" description="Disordered" evidence="1">
    <location>
        <begin position="318"/>
        <end position="353"/>
    </location>
</feature>
<feature type="compositionally biased region" description="Polar residues" evidence="1">
    <location>
        <begin position="1"/>
        <end position="24"/>
    </location>
</feature>
<dbReference type="PANTHER" id="PTHR33240">
    <property type="entry name" value="OS08G0508500 PROTEIN"/>
    <property type="match status" value="1"/>
</dbReference>
<feature type="compositionally biased region" description="Polar residues" evidence="1">
    <location>
        <begin position="62"/>
        <end position="72"/>
    </location>
</feature>
<dbReference type="AlphaFoldDB" id="A0AAW2Y5W4"/>
<proteinExistence type="predicted"/>
<feature type="compositionally biased region" description="Basic and acidic residues" evidence="1">
    <location>
        <begin position="429"/>
        <end position="449"/>
    </location>
</feature>
<sequence length="715" mass="79007">MENLNQTTDKQKGTTPSIGTQALQVITGAPSPPGGTGSTPAALPPAPLPPRVTDPVADLPHRSTSSDTSTKELSPALLRAIQHVVAVALREHVPVAAPPRVAPPPEADPLDDEDEEGIPVPMPPAGRRRNAPLPEPQEVPSQWLARLEHLQKGLQDVKYQIEGAPEDERWSVPFTETVMADELPLNCRTPAITDRVFVTTFAGAAQQWFNQLPVGAIGSFQEFHSLFLHQFASSRKVRKTELSLFAVRQKEDEPVKEYLQRFNTAALGVPAATQEVKASAFSQGLLDGDFFKSLAKKSVSKFDALLARTVKYINMEEAQAAKKDSRGEKRKEVREDAPSKKPRADLRDRKPPFQRVNTVYTPLTVPITQAFMAVEEKGLITRPDHGETHLNVPNLISSIISTTTTATPRRNKKEGDKARETTAPSPGRSSREGAKQTSGGREDNNDIPRKGVIRMIAGGPSGGDSHQARKSRAQEAHQIAIKEVLDIETMEDAPIIQFGRAERSGPQTTHNDALVITATIANYEVGRIFIDSGSSADILFGEAYNQMQLGDVSLEKVNTSLYGFAGEVVHPRGMVSLPLAMGRGTTRKTCLLKFLVVYVLSAYNVILGRPTLNTFQAVVSTYHMKIKFPTQGVWEKYKEILSNPENAMSRLSVKDRKEIWTTSLSRLLLVRRERHSRKKTQKEQKPLLRFSRQNNYLTLRSCPKILTRLHELALT</sequence>
<dbReference type="Gene3D" id="2.40.70.10">
    <property type="entry name" value="Acid Proteases"/>
    <property type="match status" value="1"/>
</dbReference>
<dbReference type="PANTHER" id="PTHR33240:SF15">
    <property type="entry name" value="GAG-PRO-LIKE PROTEIN"/>
    <property type="match status" value="1"/>
</dbReference>
<dbReference type="EMBL" id="JACGWN010000002">
    <property type="protein sequence ID" value="KAL0461110.1"/>
    <property type="molecule type" value="Genomic_DNA"/>
</dbReference>
<reference evidence="3" key="2">
    <citation type="journal article" date="2024" name="Plant">
        <title>Genomic evolution and insights into agronomic trait innovations of Sesamum species.</title>
        <authorList>
            <person name="Miao H."/>
            <person name="Wang L."/>
            <person name="Qu L."/>
            <person name="Liu H."/>
            <person name="Sun Y."/>
            <person name="Le M."/>
            <person name="Wang Q."/>
            <person name="Wei S."/>
            <person name="Zheng Y."/>
            <person name="Lin W."/>
            <person name="Duan Y."/>
            <person name="Cao H."/>
            <person name="Xiong S."/>
            <person name="Wang X."/>
            <person name="Wei L."/>
            <person name="Li C."/>
            <person name="Ma Q."/>
            <person name="Ju M."/>
            <person name="Zhao R."/>
            <person name="Li G."/>
            <person name="Mu C."/>
            <person name="Tian Q."/>
            <person name="Mei H."/>
            <person name="Zhang T."/>
            <person name="Gao T."/>
            <person name="Zhang H."/>
        </authorList>
    </citation>
    <scope>NUCLEOTIDE SEQUENCE</scope>
    <source>
        <strain evidence="3">KEN1</strain>
    </source>
</reference>
<protein>
    <recommendedName>
        <fullName evidence="2">Retrotransposon gag domain-containing protein</fullName>
    </recommendedName>
</protein>
<feature type="region of interest" description="Disordered" evidence="1">
    <location>
        <begin position="1"/>
        <end position="72"/>
    </location>
</feature>